<keyword evidence="2" id="KW-1185">Reference proteome</keyword>
<evidence type="ECO:0000313" key="2">
    <source>
        <dbReference type="Proteomes" id="UP000510822"/>
    </source>
</evidence>
<dbReference type="PANTHER" id="PTHR14614">
    <property type="entry name" value="HEPATOCELLULAR CARCINOMA-ASSOCIATED ANTIGEN"/>
    <property type="match status" value="1"/>
</dbReference>
<dbReference type="Gene3D" id="3.40.50.150">
    <property type="entry name" value="Vaccinia Virus protein VP39"/>
    <property type="match status" value="1"/>
</dbReference>
<dbReference type="InterPro" id="IPR029063">
    <property type="entry name" value="SAM-dependent_MTases_sf"/>
</dbReference>
<dbReference type="KEGG" id="cfon:HZU75_09650"/>
<dbReference type="GO" id="GO:0032259">
    <property type="term" value="P:methylation"/>
    <property type="evidence" value="ECO:0007669"/>
    <property type="project" value="UniProtKB-KW"/>
</dbReference>
<dbReference type="GO" id="GO:0008168">
    <property type="term" value="F:methyltransferase activity"/>
    <property type="evidence" value="ECO:0007669"/>
    <property type="project" value="UniProtKB-KW"/>
</dbReference>
<gene>
    <name evidence="1" type="ORF">HZU75_09650</name>
</gene>
<sequence length="227" mass="25274">MSTPILGYAIKHQHVAVAGGADLHVRSLLDKQQFYDPLGEAEAAGISEACWSLFGQVWPSAQKMADLMQDYALDERRVLEIGCGLALASMVIHRRHGDITASDCHPLTEIFLNENTQLNAMPDLKYATGNWGRSNPELGLFDLIIGSDVLYERDQPLALAEFIELHAAPVCEVLIIDPNRGNRSAFNRQMRERGFVQSETLITAPLHDGSAYRGRLLRYLRSATLDR</sequence>
<protein>
    <submittedName>
        <fullName evidence="1">SAM-dependent methyltransferase</fullName>
    </submittedName>
</protein>
<reference evidence="1 2" key="1">
    <citation type="journal article" date="2016" name="Int. J. Syst. Evol. Microbiol.">
        <title>Chitinibacter fontanus sp. nov., isolated from a spring.</title>
        <authorList>
            <person name="Sheu S.Y."/>
            <person name="Li Y.S."/>
            <person name="Young C.C."/>
            <person name="Chen W.M."/>
        </authorList>
    </citation>
    <scope>NUCLEOTIDE SEQUENCE [LARGE SCALE GENOMIC DNA]</scope>
    <source>
        <strain evidence="1 2">STM-7</strain>
    </source>
</reference>
<accession>A0A7D5V9S0</accession>
<dbReference type="Proteomes" id="UP000510822">
    <property type="component" value="Chromosome"/>
</dbReference>
<dbReference type="RefSeq" id="WP_180305885.1">
    <property type="nucleotide sequence ID" value="NZ_CP058952.1"/>
</dbReference>
<organism evidence="1 2">
    <name type="scientific">Chitinibacter fontanus</name>
    <dbReference type="NCBI Taxonomy" id="1737446"/>
    <lineage>
        <taxon>Bacteria</taxon>
        <taxon>Pseudomonadati</taxon>
        <taxon>Pseudomonadota</taxon>
        <taxon>Betaproteobacteria</taxon>
        <taxon>Neisseriales</taxon>
        <taxon>Chitinibacteraceae</taxon>
        <taxon>Chitinibacter</taxon>
    </lineage>
</organism>
<keyword evidence="1" id="KW-0489">Methyltransferase</keyword>
<name>A0A7D5V9S0_9NEIS</name>
<dbReference type="InterPro" id="IPR019410">
    <property type="entry name" value="Methyltransf_16"/>
</dbReference>
<dbReference type="EMBL" id="CP058952">
    <property type="protein sequence ID" value="QLI81777.1"/>
    <property type="molecule type" value="Genomic_DNA"/>
</dbReference>
<proteinExistence type="predicted"/>
<keyword evidence="1" id="KW-0808">Transferase</keyword>
<dbReference type="Pfam" id="PF10294">
    <property type="entry name" value="Methyltransf_16"/>
    <property type="match status" value="1"/>
</dbReference>
<dbReference type="SUPFAM" id="SSF53335">
    <property type="entry name" value="S-adenosyl-L-methionine-dependent methyltransferases"/>
    <property type="match status" value="1"/>
</dbReference>
<evidence type="ECO:0000313" key="1">
    <source>
        <dbReference type="EMBL" id="QLI81777.1"/>
    </source>
</evidence>
<dbReference type="AlphaFoldDB" id="A0A7D5V9S0"/>